<evidence type="ECO:0000313" key="2">
    <source>
        <dbReference type="EnsemblPlants" id="AET7Gv21238400.1"/>
    </source>
</evidence>
<name>A0A453T4R3_AEGTS</name>
<protein>
    <recommendedName>
        <fullName evidence="4">WIYLD domain-containing protein</fullName>
    </recommendedName>
</protein>
<evidence type="ECO:0008006" key="4">
    <source>
        <dbReference type="Google" id="ProtNLM"/>
    </source>
</evidence>
<evidence type="ECO:0000256" key="1">
    <source>
        <dbReference type="SAM" id="MobiDB-lite"/>
    </source>
</evidence>
<accession>A0A453T4R3</accession>
<dbReference type="Proteomes" id="UP000015105">
    <property type="component" value="Chromosome 7D"/>
</dbReference>
<dbReference type="Gramene" id="AET7Gv21238400.1">
    <property type="protein sequence ID" value="AET7Gv21238400.1"/>
    <property type="gene ID" value="AET7Gv21238400"/>
</dbReference>
<evidence type="ECO:0000313" key="3">
    <source>
        <dbReference type="Proteomes" id="UP000015105"/>
    </source>
</evidence>
<reference evidence="3" key="2">
    <citation type="journal article" date="2017" name="Nat. Plants">
        <title>The Aegilops tauschii genome reveals multiple impacts of transposons.</title>
        <authorList>
            <person name="Zhao G."/>
            <person name="Zou C."/>
            <person name="Li K."/>
            <person name="Wang K."/>
            <person name="Li T."/>
            <person name="Gao L."/>
            <person name="Zhang X."/>
            <person name="Wang H."/>
            <person name="Yang Z."/>
            <person name="Liu X."/>
            <person name="Jiang W."/>
            <person name="Mao L."/>
            <person name="Kong X."/>
            <person name="Jiao Y."/>
            <person name="Jia J."/>
        </authorList>
    </citation>
    <scope>NUCLEOTIDE SEQUENCE [LARGE SCALE GENOMIC DNA]</scope>
    <source>
        <strain evidence="3">cv. AL8/78</strain>
    </source>
</reference>
<reference evidence="3" key="1">
    <citation type="journal article" date="2014" name="Science">
        <title>Ancient hybridizations among the ancestral genomes of bread wheat.</title>
        <authorList>
            <consortium name="International Wheat Genome Sequencing Consortium,"/>
            <person name="Marcussen T."/>
            <person name="Sandve S.R."/>
            <person name="Heier L."/>
            <person name="Spannagl M."/>
            <person name="Pfeifer M."/>
            <person name="Jakobsen K.S."/>
            <person name="Wulff B.B."/>
            <person name="Steuernagel B."/>
            <person name="Mayer K.F."/>
            <person name="Olsen O.A."/>
        </authorList>
    </citation>
    <scope>NUCLEOTIDE SEQUENCE [LARGE SCALE GENOMIC DNA]</scope>
    <source>
        <strain evidence="3">cv. AL8/78</strain>
    </source>
</reference>
<dbReference type="AlphaFoldDB" id="A0A453T4R3"/>
<reference evidence="2" key="3">
    <citation type="journal article" date="2017" name="Nature">
        <title>Genome sequence of the progenitor of the wheat D genome Aegilops tauschii.</title>
        <authorList>
            <person name="Luo M.C."/>
            <person name="Gu Y.Q."/>
            <person name="Puiu D."/>
            <person name="Wang H."/>
            <person name="Twardziok S.O."/>
            <person name="Deal K.R."/>
            <person name="Huo N."/>
            <person name="Zhu T."/>
            <person name="Wang L."/>
            <person name="Wang Y."/>
            <person name="McGuire P.E."/>
            <person name="Liu S."/>
            <person name="Long H."/>
            <person name="Ramasamy R.K."/>
            <person name="Rodriguez J.C."/>
            <person name="Van S.L."/>
            <person name="Yuan L."/>
            <person name="Wang Z."/>
            <person name="Xia Z."/>
            <person name="Xiao L."/>
            <person name="Anderson O.D."/>
            <person name="Ouyang S."/>
            <person name="Liang Y."/>
            <person name="Zimin A.V."/>
            <person name="Pertea G."/>
            <person name="Qi P."/>
            <person name="Bennetzen J.L."/>
            <person name="Dai X."/>
            <person name="Dawson M.W."/>
            <person name="Muller H.G."/>
            <person name="Kugler K."/>
            <person name="Rivarola-Duarte L."/>
            <person name="Spannagl M."/>
            <person name="Mayer K.F.X."/>
            <person name="Lu F.H."/>
            <person name="Bevan M.W."/>
            <person name="Leroy P."/>
            <person name="Li P."/>
            <person name="You F.M."/>
            <person name="Sun Q."/>
            <person name="Liu Z."/>
            <person name="Lyons E."/>
            <person name="Wicker T."/>
            <person name="Salzberg S.L."/>
            <person name="Devos K.M."/>
            <person name="Dvorak J."/>
        </authorList>
    </citation>
    <scope>NUCLEOTIDE SEQUENCE [LARGE SCALE GENOMIC DNA]</scope>
    <source>
        <strain evidence="2">cv. AL8/78</strain>
    </source>
</reference>
<organism evidence="2 3">
    <name type="scientific">Aegilops tauschii subsp. strangulata</name>
    <name type="common">Goatgrass</name>
    <dbReference type="NCBI Taxonomy" id="200361"/>
    <lineage>
        <taxon>Eukaryota</taxon>
        <taxon>Viridiplantae</taxon>
        <taxon>Streptophyta</taxon>
        <taxon>Embryophyta</taxon>
        <taxon>Tracheophyta</taxon>
        <taxon>Spermatophyta</taxon>
        <taxon>Magnoliopsida</taxon>
        <taxon>Liliopsida</taxon>
        <taxon>Poales</taxon>
        <taxon>Poaceae</taxon>
        <taxon>BOP clade</taxon>
        <taxon>Pooideae</taxon>
        <taxon>Triticodae</taxon>
        <taxon>Triticeae</taxon>
        <taxon>Triticinae</taxon>
        <taxon>Aegilops</taxon>
    </lineage>
</organism>
<feature type="compositionally biased region" description="Acidic residues" evidence="1">
    <location>
        <begin position="114"/>
        <end position="126"/>
    </location>
</feature>
<proteinExistence type="predicted"/>
<feature type="region of interest" description="Disordered" evidence="1">
    <location>
        <begin position="81"/>
        <end position="126"/>
    </location>
</feature>
<reference evidence="2" key="4">
    <citation type="submission" date="2019-03" db="UniProtKB">
        <authorList>
            <consortium name="EnsemblPlants"/>
        </authorList>
    </citation>
    <scope>IDENTIFICATION</scope>
</reference>
<keyword evidence="3" id="KW-1185">Reference proteome</keyword>
<dbReference type="EnsemblPlants" id="AET7Gv21238400.1">
    <property type="protein sequence ID" value="AET7Gv21238400.1"/>
    <property type="gene ID" value="AET7Gv21238400"/>
</dbReference>
<sequence>QPEEAAMLDSPLENIMPILMVLIDDEEETQLGLQQDNENEEAHQQEAEMMEEPLEDFIPIAIVPPSEAVLAVEQTEEVVPMLVDPPSPRAASPDLASAGSKRTRRPSYGWISDSESDSDYEEYLAH</sequence>
<reference evidence="2" key="5">
    <citation type="journal article" date="2021" name="G3 (Bethesda)">
        <title>Aegilops tauschii genome assembly Aet v5.0 features greater sequence contiguity and improved annotation.</title>
        <authorList>
            <person name="Wang L."/>
            <person name="Zhu T."/>
            <person name="Rodriguez J.C."/>
            <person name="Deal K.R."/>
            <person name="Dubcovsky J."/>
            <person name="McGuire P.E."/>
            <person name="Lux T."/>
            <person name="Spannagl M."/>
            <person name="Mayer K.F.X."/>
            <person name="Baldrich P."/>
            <person name="Meyers B.C."/>
            <person name="Huo N."/>
            <person name="Gu Y.Q."/>
            <person name="Zhou H."/>
            <person name="Devos K.M."/>
            <person name="Bennetzen J.L."/>
            <person name="Unver T."/>
            <person name="Budak H."/>
            <person name="Gulick P.J."/>
            <person name="Galiba G."/>
            <person name="Kalapos B."/>
            <person name="Nelson D.R."/>
            <person name="Li P."/>
            <person name="You F.M."/>
            <person name="Luo M.C."/>
            <person name="Dvorak J."/>
        </authorList>
    </citation>
    <scope>NUCLEOTIDE SEQUENCE [LARGE SCALE GENOMIC DNA]</scope>
    <source>
        <strain evidence="2">cv. AL8/78</strain>
    </source>
</reference>